<keyword evidence="1" id="KW-0812">Transmembrane</keyword>
<dbReference type="AlphaFoldDB" id="A0A5R8NV55"/>
<dbReference type="EMBL" id="VBUT01000003">
    <property type="protein sequence ID" value="TLF79564.1"/>
    <property type="molecule type" value="Genomic_DNA"/>
</dbReference>
<evidence type="ECO:0000313" key="2">
    <source>
        <dbReference type="EMBL" id="TLF79564.1"/>
    </source>
</evidence>
<evidence type="ECO:0000313" key="4">
    <source>
        <dbReference type="Proteomes" id="UP000306378"/>
    </source>
</evidence>
<dbReference type="Proteomes" id="UP000308349">
    <property type="component" value="Unassembled WGS sequence"/>
</dbReference>
<keyword evidence="1" id="KW-0472">Membrane</keyword>
<feature type="transmembrane region" description="Helical" evidence="1">
    <location>
        <begin position="79"/>
        <end position="98"/>
    </location>
</feature>
<evidence type="ECO:0000313" key="3">
    <source>
        <dbReference type="EMBL" id="TLF97835.1"/>
    </source>
</evidence>
<comment type="caution">
    <text evidence="2">The sequence shown here is derived from an EMBL/GenBank/DDBJ whole genome shotgun (WGS) entry which is preliminary data.</text>
</comment>
<feature type="transmembrane region" description="Helical" evidence="1">
    <location>
        <begin position="118"/>
        <end position="136"/>
    </location>
</feature>
<gene>
    <name evidence="2" type="ORF">FEK34_09550</name>
    <name evidence="3" type="ORF">FEK35_26730</name>
</gene>
<sequence length="159" mass="16279">MVVGMTAWVLRATVLGALVVGLRVLLGFGMVNWPTQGAWMRLLCLVVIIAAGIGWGFLDGRRDRAAHPEGDGGADLTIPWLKAAVAGGLASGAVSWILDMLPGFALGDNGLLFEMTAGASFIVLLIFIPALAGIALGRRFGAKNGSAATGTHQPVAAAS</sequence>
<dbReference type="EMBL" id="VBUU01000038">
    <property type="protein sequence ID" value="TLF97835.1"/>
    <property type="molecule type" value="Genomic_DNA"/>
</dbReference>
<accession>A0A5R8NV55</accession>
<proteinExistence type="predicted"/>
<reference evidence="4 5" key="1">
    <citation type="submission" date="2019-05" db="EMBL/GenBank/DDBJ databases">
        <title>Genomes sequences of two Nocardia cyriacigeorgica environmental isolates, type strains Nocardia asteroides ATCC 19247 and Nocardia cyriacigeorgica DSM 44484.</title>
        <authorList>
            <person name="Vautrin F."/>
            <person name="Bergeron E."/>
            <person name="Dubost A."/>
            <person name="Abrouk D."/>
            <person name="Rodriguez Nava V."/>
            <person name="Pujic P."/>
        </authorList>
    </citation>
    <scope>NUCLEOTIDE SEQUENCE [LARGE SCALE GENOMIC DNA]</scope>
    <source>
        <strain evidence="3 5">EML 1456</strain>
        <strain evidence="2 4">EML 446</strain>
    </source>
</reference>
<name>A0A5R8NV55_9NOCA</name>
<feature type="transmembrane region" description="Helical" evidence="1">
    <location>
        <begin position="12"/>
        <end position="33"/>
    </location>
</feature>
<feature type="transmembrane region" description="Helical" evidence="1">
    <location>
        <begin position="39"/>
        <end position="58"/>
    </location>
</feature>
<evidence type="ECO:0000256" key="1">
    <source>
        <dbReference type="SAM" id="Phobius"/>
    </source>
</evidence>
<dbReference type="NCBIfam" id="NF037996">
    <property type="entry name" value="B-4DMT"/>
    <property type="match status" value="1"/>
</dbReference>
<dbReference type="InterPro" id="IPR047958">
    <property type="entry name" value="B-4DMT-like"/>
</dbReference>
<keyword evidence="1" id="KW-1133">Transmembrane helix</keyword>
<organism evidence="2 4">
    <name type="scientific">Nocardia cyriacigeorgica</name>
    <dbReference type="NCBI Taxonomy" id="135487"/>
    <lineage>
        <taxon>Bacteria</taxon>
        <taxon>Bacillati</taxon>
        <taxon>Actinomycetota</taxon>
        <taxon>Actinomycetes</taxon>
        <taxon>Mycobacteriales</taxon>
        <taxon>Nocardiaceae</taxon>
        <taxon>Nocardia</taxon>
    </lineage>
</organism>
<protein>
    <submittedName>
        <fullName evidence="2">Uncharacterized protein</fullName>
    </submittedName>
</protein>
<evidence type="ECO:0000313" key="5">
    <source>
        <dbReference type="Proteomes" id="UP000308349"/>
    </source>
</evidence>
<dbReference type="OrthoDB" id="4375786at2"/>
<dbReference type="Proteomes" id="UP000306378">
    <property type="component" value="Unassembled WGS sequence"/>
</dbReference>